<sequence>MAARDDAMVLQNGPFVTVATALHGLRGFRMPWIATAFGCGIGTYFALPVEPSHAATAVFALAICALSLLTWISRDGVGFLYLLLAVFVFGLVAAQMRTAIVAGPVMPFRYYGAVEGRIVKIDRSASGAVRLTLDRVRLDGIAPERTPRRVRVSLHGPEGTEPRPGLRVMTTAHLSPPAGPTEPGGFDFQRHAWFDSLGALGYSRVPLLLASERAEGSAVAGARYAIAQALRNAIPEERGQVAAAIVVGDRSGIPDDVTEALRASNLAHLLAISGLHMGLLVGFVFASVRGVLALSPRIALAYPTRIWAACIALPVAVAYLALSGGGIATQRAFVMAAVMLGAVIVGRRALSMRSVAIAALIVLAWRPESLIGPGFQMSFAATGALVVAFGWLSNRDPKWRRGVIGWGIALLLSSAVAGLATGPFAAIHFNRVGQYGLLANLLAVPMMGAIVMPSLLIGLILWPLGLQELPFWCAEQGIGWIIVVAEWIAALDGSVLHLPAPSWHVLPLFGIGFVWMGAAAGRTRLYGAIPCFLAIILWAQSERPMMLVSESGGLAGIQSEGGRWLSRAKGDGFTAASWLENDGDPVSQEMAAARDRPSVAGLPSFRVVRSSAELKTILADCVAGEWIITPRVWDGDPPRCVLYDAKALSRTGALSLTGEPDGAVRVRTSRELQGQRPWVR</sequence>
<dbReference type="NCBIfam" id="TIGR00360">
    <property type="entry name" value="ComEC_N-term"/>
    <property type="match status" value="1"/>
</dbReference>
<feature type="transmembrane region" description="Helical" evidence="6">
    <location>
        <begin position="525"/>
        <end position="541"/>
    </location>
</feature>
<gene>
    <name evidence="9" type="ORF">jaqu_12700</name>
</gene>
<dbReference type="InterPro" id="IPR004477">
    <property type="entry name" value="ComEC_N"/>
</dbReference>
<dbReference type="PATRIC" id="fig|935700.4.peg.1322"/>
<feature type="transmembrane region" description="Helical" evidence="6">
    <location>
        <begin position="404"/>
        <end position="429"/>
    </location>
</feature>
<dbReference type="Proteomes" id="UP000032232">
    <property type="component" value="Unassembled WGS sequence"/>
</dbReference>
<protein>
    <submittedName>
        <fullName evidence="9">ComEC family competence protein</fullName>
    </submittedName>
</protein>
<feature type="transmembrane region" description="Helical" evidence="6">
    <location>
        <begin position="441"/>
        <end position="462"/>
    </location>
</feature>
<keyword evidence="5 6" id="KW-0472">Membrane</keyword>
<evidence type="ECO:0000259" key="7">
    <source>
        <dbReference type="Pfam" id="PF03772"/>
    </source>
</evidence>
<dbReference type="PANTHER" id="PTHR30619:SF1">
    <property type="entry name" value="RECOMBINATION PROTEIN 2"/>
    <property type="match status" value="1"/>
</dbReference>
<dbReference type="InterPro" id="IPR052159">
    <property type="entry name" value="Competence_DNA_uptake"/>
</dbReference>
<evidence type="ECO:0000313" key="10">
    <source>
        <dbReference type="Proteomes" id="UP000032232"/>
    </source>
</evidence>
<organism evidence="9 10">
    <name type="scientific">Jannaschia aquimarina</name>
    <dbReference type="NCBI Taxonomy" id="935700"/>
    <lineage>
        <taxon>Bacteria</taxon>
        <taxon>Pseudomonadati</taxon>
        <taxon>Pseudomonadota</taxon>
        <taxon>Alphaproteobacteria</taxon>
        <taxon>Rhodobacterales</taxon>
        <taxon>Roseobacteraceae</taxon>
        <taxon>Jannaschia</taxon>
    </lineage>
</organism>
<feature type="transmembrane region" description="Helical" evidence="6">
    <location>
        <begin position="266"/>
        <end position="286"/>
    </location>
</feature>
<keyword evidence="4 6" id="KW-1133">Transmembrane helix</keyword>
<feature type="transmembrane region" description="Helical" evidence="6">
    <location>
        <begin position="469"/>
        <end position="489"/>
    </location>
</feature>
<feature type="transmembrane region" description="Helical" evidence="6">
    <location>
        <begin position="79"/>
        <end position="100"/>
    </location>
</feature>
<dbReference type="EMBL" id="JYFE01000024">
    <property type="protein sequence ID" value="KIT16957.1"/>
    <property type="molecule type" value="Genomic_DNA"/>
</dbReference>
<feature type="transmembrane region" description="Helical" evidence="6">
    <location>
        <begin position="306"/>
        <end position="325"/>
    </location>
</feature>
<evidence type="ECO:0000256" key="6">
    <source>
        <dbReference type="SAM" id="Phobius"/>
    </source>
</evidence>
<dbReference type="Pfam" id="PF03772">
    <property type="entry name" value="Competence"/>
    <property type="match status" value="1"/>
</dbReference>
<dbReference type="PANTHER" id="PTHR30619">
    <property type="entry name" value="DNA INTERNALIZATION/COMPETENCE PROTEIN COMEC/REC2"/>
    <property type="match status" value="1"/>
</dbReference>
<dbReference type="Pfam" id="PF13567">
    <property type="entry name" value="DUF4131"/>
    <property type="match status" value="1"/>
</dbReference>
<dbReference type="AlphaFoldDB" id="A0A0D1CQA8"/>
<feature type="transmembrane region" description="Helical" evidence="6">
    <location>
        <begin position="370"/>
        <end position="392"/>
    </location>
</feature>
<evidence type="ECO:0000256" key="3">
    <source>
        <dbReference type="ARBA" id="ARBA00022692"/>
    </source>
</evidence>
<feature type="domain" description="DUF4131" evidence="8">
    <location>
        <begin position="55"/>
        <end position="190"/>
    </location>
</feature>
<dbReference type="RefSeq" id="WP_161793835.1">
    <property type="nucleotide sequence ID" value="NZ_FZPF01000011.1"/>
</dbReference>
<evidence type="ECO:0000256" key="5">
    <source>
        <dbReference type="ARBA" id="ARBA00023136"/>
    </source>
</evidence>
<keyword evidence="10" id="KW-1185">Reference proteome</keyword>
<evidence type="ECO:0000259" key="8">
    <source>
        <dbReference type="Pfam" id="PF13567"/>
    </source>
</evidence>
<keyword evidence="3 6" id="KW-0812">Transmembrane</keyword>
<evidence type="ECO:0000256" key="4">
    <source>
        <dbReference type="ARBA" id="ARBA00022989"/>
    </source>
</evidence>
<reference evidence="9 10" key="1">
    <citation type="submission" date="2015-02" db="EMBL/GenBank/DDBJ databases">
        <title>Genome Sequence of Jannaschia aquimarina DSM28248, a member of the Roseobacter clade.</title>
        <authorList>
            <person name="Voget S."/>
            <person name="Daniel R."/>
        </authorList>
    </citation>
    <scope>NUCLEOTIDE SEQUENCE [LARGE SCALE GENOMIC DNA]</scope>
    <source>
        <strain evidence="9 10">GSW-M26</strain>
    </source>
</reference>
<accession>A0A0D1CQA8</accession>
<proteinExistence type="predicted"/>
<evidence type="ECO:0000313" key="9">
    <source>
        <dbReference type="EMBL" id="KIT16957.1"/>
    </source>
</evidence>
<keyword evidence="2" id="KW-1003">Cell membrane</keyword>
<dbReference type="STRING" id="935700.jaqu_12700"/>
<comment type="subcellular location">
    <subcellularLocation>
        <location evidence="1">Cell membrane</location>
        <topology evidence="1">Multi-pass membrane protein</topology>
    </subcellularLocation>
</comment>
<comment type="caution">
    <text evidence="9">The sequence shown here is derived from an EMBL/GenBank/DDBJ whole genome shotgun (WGS) entry which is preliminary data.</text>
</comment>
<evidence type="ECO:0000256" key="2">
    <source>
        <dbReference type="ARBA" id="ARBA00022475"/>
    </source>
</evidence>
<dbReference type="InterPro" id="IPR025405">
    <property type="entry name" value="DUF4131"/>
</dbReference>
<feature type="transmembrane region" description="Helical" evidence="6">
    <location>
        <begin position="501"/>
        <end position="518"/>
    </location>
</feature>
<name>A0A0D1CQA8_9RHOB</name>
<feature type="domain" description="ComEC/Rec2-related protein" evidence="7">
    <location>
        <begin position="245"/>
        <end position="519"/>
    </location>
</feature>
<evidence type="ECO:0000256" key="1">
    <source>
        <dbReference type="ARBA" id="ARBA00004651"/>
    </source>
</evidence>
<dbReference type="GO" id="GO:0005886">
    <property type="term" value="C:plasma membrane"/>
    <property type="evidence" value="ECO:0007669"/>
    <property type="project" value="UniProtKB-SubCell"/>
</dbReference>
<feature type="transmembrane region" description="Helical" evidence="6">
    <location>
        <begin position="54"/>
        <end position="73"/>
    </location>
</feature>
<feature type="transmembrane region" description="Helical" evidence="6">
    <location>
        <begin position="30"/>
        <end position="47"/>
    </location>
</feature>